<proteinExistence type="predicted"/>
<dbReference type="InterPro" id="IPR021250">
    <property type="entry name" value="DUF2789"/>
</dbReference>
<evidence type="ECO:0000313" key="2">
    <source>
        <dbReference type="Proteomes" id="UP000029998"/>
    </source>
</evidence>
<protein>
    <recommendedName>
        <fullName evidence="3">DUF2789 domain-containing protein</fullName>
    </recommendedName>
</protein>
<sequence length="81" mass="9192">MEHPVHPFSELFAQLGLPNSHEDIRQFLATHAPLPDNVRLEEAPFWTPAQAELLREERVDDADWIVVIDQLNVAMHASPAT</sequence>
<dbReference type="Pfam" id="PF10982">
    <property type="entry name" value="DUF2789"/>
    <property type="match status" value="1"/>
</dbReference>
<dbReference type="RefSeq" id="WP_036134494.1">
    <property type="nucleotide sequence ID" value="NZ_AVPU01000003.1"/>
</dbReference>
<gene>
    <name evidence="1" type="ORF">N800_11960</name>
</gene>
<evidence type="ECO:0008006" key="3">
    <source>
        <dbReference type="Google" id="ProtNLM"/>
    </source>
</evidence>
<keyword evidence="2" id="KW-1185">Reference proteome</keyword>
<dbReference type="STRING" id="1385517.N800_11960"/>
<dbReference type="OrthoDB" id="5828847at2"/>
<dbReference type="InterPro" id="IPR038086">
    <property type="entry name" value="DUF2789_sf"/>
</dbReference>
<dbReference type="eggNOG" id="ENOG5032Z85">
    <property type="taxonomic scope" value="Bacteria"/>
</dbReference>
<accession>A0A0A0EXY6</accession>
<dbReference type="AlphaFoldDB" id="A0A0A0EXY6"/>
<organism evidence="1 2">
    <name type="scientific">Lysobacter daejeonensis GH1-9</name>
    <dbReference type="NCBI Taxonomy" id="1385517"/>
    <lineage>
        <taxon>Bacteria</taxon>
        <taxon>Pseudomonadati</taxon>
        <taxon>Pseudomonadota</taxon>
        <taxon>Gammaproteobacteria</taxon>
        <taxon>Lysobacterales</taxon>
        <taxon>Lysobacteraceae</taxon>
        <taxon>Aerolutibacter</taxon>
    </lineage>
</organism>
<reference evidence="1 2" key="1">
    <citation type="submission" date="2013-08" db="EMBL/GenBank/DDBJ databases">
        <title>Genome sequencing of Lysobacter.</title>
        <authorList>
            <person name="Zhang S."/>
            <person name="Wang G."/>
        </authorList>
    </citation>
    <scope>NUCLEOTIDE SEQUENCE [LARGE SCALE GENOMIC DNA]</scope>
    <source>
        <strain evidence="1 2">GH1-9</strain>
    </source>
</reference>
<dbReference type="EMBL" id="AVPU01000003">
    <property type="protein sequence ID" value="KGM55816.1"/>
    <property type="molecule type" value="Genomic_DNA"/>
</dbReference>
<comment type="caution">
    <text evidence="1">The sequence shown here is derived from an EMBL/GenBank/DDBJ whole genome shotgun (WGS) entry which is preliminary data.</text>
</comment>
<name>A0A0A0EXY6_9GAMM</name>
<dbReference type="Proteomes" id="UP000029998">
    <property type="component" value="Unassembled WGS sequence"/>
</dbReference>
<dbReference type="Gene3D" id="1.10.10.1130">
    <property type="entry name" value="Uncharacterised protein PF10982, DUF2789"/>
    <property type="match status" value="1"/>
</dbReference>
<evidence type="ECO:0000313" key="1">
    <source>
        <dbReference type="EMBL" id="KGM55816.1"/>
    </source>
</evidence>